<organism evidence="2 3">
    <name type="scientific">Portunus trituberculatus</name>
    <name type="common">Swimming crab</name>
    <name type="synonym">Neptunus trituberculatus</name>
    <dbReference type="NCBI Taxonomy" id="210409"/>
    <lineage>
        <taxon>Eukaryota</taxon>
        <taxon>Metazoa</taxon>
        <taxon>Ecdysozoa</taxon>
        <taxon>Arthropoda</taxon>
        <taxon>Crustacea</taxon>
        <taxon>Multicrustacea</taxon>
        <taxon>Malacostraca</taxon>
        <taxon>Eumalacostraca</taxon>
        <taxon>Eucarida</taxon>
        <taxon>Decapoda</taxon>
        <taxon>Pleocyemata</taxon>
        <taxon>Brachyura</taxon>
        <taxon>Eubrachyura</taxon>
        <taxon>Portunoidea</taxon>
        <taxon>Portunidae</taxon>
        <taxon>Portuninae</taxon>
        <taxon>Portunus</taxon>
    </lineage>
</organism>
<keyword evidence="1" id="KW-0472">Membrane</keyword>
<accession>A0A5B7E6D6</accession>
<protein>
    <submittedName>
        <fullName evidence="2">Uncharacterized protein</fullName>
    </submittedName>
</protein>
<keyword evidence="3" id="KW-1185">Reference proteome</keyword>
<sequence length="100" mass="11755">MRHAKDRIQEDPKVRESLINRKAFIRPIKLAILPRFERLYDFTMFIERATLGFSMVKPTIKPNWQSLSYPLQPEVWGSVVATVLLVFIVLMWSDDATRYG</sequence>
<dbReference type="EMBL" id="VSRR010001897">
    <property type="protein sequence ID" value="MPC28344.1"/>
    <property type="molecule type" value="Genomic_DNA"/>
</dbReference>
<evidence type="ECO:0000256" key="1">
    <source>
        <dbReference type="SAM" id="Phobius"/>
    </source>
</evidence>
<gene>
    <name evidence="2" type="ORF">E2C01_021546</name>
</gene>
<name>A0A5B7E6D6_PORTR</name>
<keyword evidence="1" id="KW-0812">Transmembrane</keyword>
<dbReference type="Proteomes" id="UP000324222">
    <property type="component" value="Unassembled WGS sequence"/>
</dbReference>
<keyword evidence="1" id="KW-1133">Transmembrane helix</keyword>
<dbReference type="AlphaFoldDB" id="A0A5B7E6D6"/>
<reference evidence="2 3" key="1">
    <citation type="submission" date="2019-05" db="EMBL/GenBank/DDBJ databases">
        <title>Another draft genome of Portunus trituberculatus and its Hox gene families provides insights of decapod evolution.</title>
        <authorList>
            <person name="Jeong J.-H."/>
            <person name="Song I."/>
            <person name="Kim S."/>
            <person name="Choi T."/>
            <person name="Kim D."/>
            <person name="Ryu S."/>
            <person name="Kim W."/>
        </authorList>
    </citation>
    <scope>NUCLEOTIDE SEQUENCE [LARGE SCALE GENOMIC DNA]</scope>
    <source>
        <tissue evidence="2">Muscle</tissue>
    </source>
</reference>
<dbReference type="OrthoDB" id="6500454at2759"/>
<comment type="caution">
    <text evidence="2">The sequence shown here is derived from an EMBL/GenBank/DDBJ whole genome shotgun (WGS) entry which is preliminary data.</text>
</comment>
<evidence type="ECO:0000313" key="3">
    <source>
        <dbReference type="Proteomes" id="UP000324222"/>
    </source>
</evidence>
<feature type="transmembrane region" description="Helical" evidence="1">
    <location>
        <begin position="75"/>
        <end position="93"/>
    </location>
</feature>
<proteinExistence type="predicted"/>
<evidence type="ECO:0000313" key="2">
    <source>
        <dbReference type="EMBL" id="MPC28344.1"/>
    </source>
</evidence>